<dbReference type="Proteomes" id="UP000440224">
    <property type="component" value="Unassembled WGS sequence"/>
</dbReference>
<protein>
    <submittedName>
        <fullName evidence="2">Uncharacterized protein</fullName>
    </submittedName>
</protein>
<organism evidence="2 3">
    <name type="scientific">Polyangium spumosum</name>
    <dbReference type="NCBI Taxonomy" id="889282"/>
    <lineage>
        <taxon>Bacteria</taxon>
        <taxon>Pseudomonadati</taxon>
        <taxon>Myxococcota</taxon>
        <taxon>Polyangia</taxon>
        <taxon>Polyangiales</taxon>
        <taxon>Polyangiaceae</taxon>
        <taxon>Polyangium</taxon>
    </lineage>
</organism>
<evidence type="ECO:0000313" key="2">
    <source>
        <dbReference type="EMBL" id="MRG90551.1"/>
    </source>
</evidence>
<name>A0A6N7PNR9_9BACT</name>
<accession>A0A6N7PNR9</accession>
<sequence length="1135" mass="126694">MLAIDGLEESGQPTRWAELLGELASELARHPRIRVAVSLRTSAREILTKTRKSAFVELPLPEDGEVQGLVQTYCDHYRIPRPERRLRWAIRDPLSLRLFCELSRDGGWSPSRKNVALPNLFKAKLLRVEAAVCEQEGIGLEERPLQTLLGIIAKTYVNASPPRYDEAIEAARASVKDRVSSASWSRIFERAKNEGLLLTTEPPESESLLERPAIHVEPANEPLLDYLLAAAAQAEIRKVLPAGGAAAVLQRLAPRPDAITQVAVLLAGEGVDLRRPDLWPPAWGPEQIETSVLRAIASMDDGAANAYREWVRERLVGSLPSCRRVLAELCIPVARDEAHPLGPLFVHEALLPFKPAKRDLFWSGPPDLVGEGEPWAGPGVEALERVKLVEDDTAEGPPLLLGWALTSVDNRWRRRLRAELARWGAKRIDELIRWLELVFQTNDPQMAEDAAMVAFGAACLAGTDARLAQLSAWVDVNLLAPDAPRRREDIVVLHAARGVVERANVMGVPVPAEMLEHARKLYSTKDELLEMDAEAAREADDRWGITPITGDLAWYVVPGAIRPFFPRIDSWGKTLDPRAERLLEAHAERAGLDSLSPQKFAFGALAAQLHAIGWNEALAEMSAAIASRHEQETHGARSPVTAVDEKYVWTGCHALQAYLAGRVPIQDYAGAGTLELFEPPVDPVLVARLPPNPVSDMSLVATSVDDDWTSWPDDGLTPRLDLDATEQLKRAVEWVQRAPEPNLCPWLILSGSAGPERADDSEWLMLYCSVNAREGDSQGESILRVSSASVEEGDAERLRSGGGFRRAYRRGSHPRELSEFGESIQCSIYADPSEVVWAPWARALYGVERVEPEEDFDDSATIELLATKAGLTWEADGGESNAWLPAHWLRSALGIVDVERRGTQGREWRFKDRAGNVHAIHVQGYWDDRRLEALVIRRASLEQALAGTGRTIVWPIWLFRNPRPSLIGRDHRFDFPWARRHSEFVAFMQHEGVDVRLFHTEIEIHEDERPQEPEPPTPKPASSVVQVGPTNPDLAVPLASELDDDDATPYFLWDDPMTVAEFRRRLREASAPERDRLLGLLLREARDPDVWRFTTPEEVDARFDSIAKHLGRRKAFWVFLLDAWRKEGLLGQKSA</sequence>
<evidence type="ECO:0000256" key="1">
    <source>
        <dbReference type="SAM" id="MobiDB-lite"/>
    </source>
</evidence>
<dbReference type="AlphaFoldDB" id="A0A6N7PNR9"/>
<reference evidence="2 3" key="1">
    <citation type="submission" date="2019-10" db="EMBL/GenBank/DDBJ databases">
        <title>A soil myxobacterium in the family Polyangiaceae.</title>
        <authorList>
            <person name="Li Y."/>
            <person name="Wang J."/>
        </authorList>
    </citation>
    <scope>NUCLEOTIDE SEQUENCE [LARGE SCALE GENOMIC DNA]</scope>
    <source>
        <strain evidence="2 3">DSM 14734</strain>
    </source>
</reference>
<gene>
    <name evidence="2" type="ORF">GF068_01220</name>
</gene>
<comment type="caution">
    <text evidence="2">The sequence shown here is derived from an EMBL/GenBank/DDBJ whole genome shotgun (WGS) entry which is preliminary data.</text>
</comment>
<dbReference type="RefSeq" id="WP_153817453.1">
    <property type="nucleotide sequence ID" value="NZ_WJIE01000001.1"/>
</dbReference>
<evidence type="ECO:0000313" key="3">
    <source>
        <dbReference type="Proteomes" id="UP000440224"/>
    </source>
</evidence>
<proteinExistence type="predicted"/>
<dbReference type="OrthoDB" id="583610at2"/>
<dbReference type="EMBL" id="WJIE01000001">
    <property type="protein sequence ID" value="MRG90551.1"/>
    <property type="molecule type" value="Genomic_DNA"/>
</dbReference>
<feature type="region of interest" description="Disordered" evidence="1">
    <location>
        <begin position="1006"/>
        <end position="1030"/>
    </location>
</feature>
<keyword evidence="3" id="KW-1185">Reference proteome</keyword>